<organism evidence="1 2">
    <name type="scientific">Endocarpon pusillum</name>
    <dbReference type="NCBI Taxonomy" id="364733"/>
    <lineage>
        <taxon>Eukaryota</taxon>
        <taxon>Fungi</taxon>
        <taxon>Dikarya</taxon>
        <taxon>Ascomycota</taxon>
        <taxon>Pezizomycotina</taxon>
        <taxon>Eurotiomycetes</taxon>
        <taxon>Chaetothyriomycetidae</taxon>
        <taxon>Verrucariales</taxon>
        <taxon>Verrucariaceae</taxon>
        <taxon>Endocarpon</taxon>
    </lineage>
</organism>
<keyword evidence="2" id="KW-1185">Reference proteome</keyword>
<dbReference type="AlphaFoldDB" id="A0A8H7E6H1"/>
<name>A0A8H7E6H1_9EURO</name>
<dbReference type="EMBL" id="JAACFV010000014">
    <property type="protein sequence ID" value="KAF7512229.1"/>
    <property type="molecule type" value="Genomic_DNA"/>
</dbReference>
<protein>
    <submittedName>
        <fullName evidence="1">Uncharacterized protein</fullName>
    </submittedName>
</protein>
<proteinExistence type="predicted"/>
<evidence type="ECO:0000313" key="2">
    <source>
        <dbReference type="Proteomes" id="UP000606974"/>
    </source>
</evidence>
<comment type="caution">
    <text evidence="1">The sequence shown here is derived from an EMBL/GenBank/DDBJ whole genome shotgun (WGS) entry which is preliminary data.</text>
</comment>
<evidence type="ECO:0000313" key="1">
    <source>
        <dbReference type="EMBL" id="KAF7512229.1"/>
    </source>
</evidence>
<gene>
    <name evidence="1" type="ORF">GJ744_002391</name>
</gene>
<dbReference type="Proteomes" id="UP000606974">
    <property type="component" value="Unassembled WGS sequence"/>
</dbReference>
<reference evidence="1" key="1">
    <citation type="submission" date="2020-02" db="EMBL/GenBank/DDBJ databases">
        <authorList>
            <person name="Palmer J.M."/>
        </authorList>
    </citation>
    <scope>NUCLEOTIDE SEQUENCE</scope>
    <source>
        <strain evidence="1">EPUS1.4</strain>
        <tissue evidence="1">Thallus</tissue>
    </source>
</reference>
<accession>A0A8H7E6H1</accession>
<sequence>MPLCLHWVPEPTDQPSGTGIVLSVWIMDTKLNDHHDSSSTATNPFCVKHRNSSTPKNFIESKTAVTRRTQFPGVRRKPGTGLLKIQQLADLLMEGMKFPENKFSSKNGMILCLLIRTNSSFWFSNSTAIRLTFGLGFETYGDAAGVFKPALKLSRETGSYGEGFWRQRRFQYCYISPGAA</sequence>